<evidence type="ECO:0000259" key="11">
    <source>
        <dbReference type="PROSITE" id="PS51918"/>
    </source>
</evidence>
<name>A0A154BM13_ANASB</name>
<dbReference type="SFLD" id="SFLDS00029">
    <property type="entry name" value="Radical_SAM"/>
    <property type="match status" value="1"/>
</dbReference>
<dbReference type="PANTHER" id="PTHR43787:SF13">
    <property type="entry name" value="FEMO COFACTOR BIOSYNTHESIS PROTEIN NIFB"/>
    <property type="match status" value="1"/>
</dbReference>
<dbReference type="InterPro" id="IPR000385">
    <property type="entry name" value="MoaA_NifB_PqqE_Fe-S-bd_CS"/>
</dbReference>
<keyword evidence="5" id="KW-0949">S-adenosyl-L-methionine</keyword>
<keyword evidence="6" id="KW-0479">Metal-binding</keyword>
<keyword evidence="9" id="KW-0535">Nitrogen fixation</keyword>
<protein>
    <recommendedName>
        <fullName evidence="11">Radical SAM core domain-containing protein</fullName>
    </recommendedName>
</protein>
<dbReference type="PANTHER" id="PTHR43787">
    <property type="entry name" value="FEMO COFACTOR BIOSYNTHESIS PROTEIN NIFB-RELATED"/>
    <property type="match status" value="1"/>
</dbReference>
<evidence type="ECO:0000256" key="3">
    <source>
        <dbReference type="ARBA" id="ARBA00006804"/>
    </source>
</evidence>
<evidence type="ECO:0000256" key="7">
    <source>
        <dbReference type="ARBA" id="ARBA00023004"/>
    </source>
</evidence>
<keyword evidence="13" id="KW-1185">Reference proteome</keyword>
<reference evidence="12 13" key="1">
    <citation type="submission" date="2016-02" db="EMBL/GenBank/DDBJ databases">
        <title>Anaerosporomusa subterraneum gen. nov., sp. nov., a spore-forming obligate anaerobe isolated from saprolite.</title>
        <authorList>
            <person name="Choi J.K."/>
            <person name="Shah M."/>
            <person name="Yee N."/>
        </authorList>
    </citation>
    <scope>NUCLEOTIDE SEQUENCE [LARGE SCALE GENOMIC DNA]</scope>
    <source>
        <strain evidence="12 13">RU4</strain>
    </source>
</reference>
<evidence type="ECO:0000256" key="5">
    <source>
        <dbReference type="ARBA" id="ARBA00022691"/>
    </source>
</evidence>
<evidence type="ECO:0000313" key="13">
    <source>
        <dbReference type="Proteomes" id="UP000076268"/>
    </source>
</evidence>
<comment type="pathway">
    <text evidence="2">Cofactor biosynthesis; Fe-Mo cofactor biosynthesis.</text>
</comment>
<organism evidence="12 13">
    <name type="scientific">Anaerosporomusa subterranea</name>
    <dbReference type="NCBI Taxonomy" id="1794912"/>
    <lineage>
        <taxon>Bacteria</taxon>
        <taxon>Bacillati</taxon>
        <taxon>Bacillota</taxon>
        <taxon>Negativicutes</taxon>
        <taxon>Acetonemataceae</taxon>
        <taxon>Anaerosporomusa</taxon>
    </lineage>
</organism>
<dbReference type="SUPFAM" id="SSF102114">
    <property type="entry name" value="Radical SAM enzymes"/>
    <property type="match status" value="1"/>
</dbReference>
<dbReference type="InterPro" id="IPR007197">
    <property type="entry name" value="rSAM"/>
</dbReference>
<dbReference type="Gene3D" id="3.20.20.70">
    <property type="entry name" value="Aldolase class I"/>
    <property type="match status" value="1"/>
</dbReference>
<keyword evidence="4" id="KW-0004">4Fe-4S</keyword>
<dbReference type="AlphaFoldDB" id="A0A154BM13"/>
<sequence>MKPHTAPRSETQYKQFFQKYPYLREEVNPNCGRIDLPVSPVCNIQCHFCKRGLNKEQNQSNSVILRPDQAFRVLDDALALWPEIITVGIAGPGDTLASPHALETFRLVHSKYPKLGKCLNTNGLLLREKAEALAEAGVNMISVNMNAVNVGILAQICSYVLHDNKYMTGEIAARWLILAQVAGIRATADLGMAVKINTVLIPGVNDHHISEVAKVAAQVGARFMNIMPLVPQHKFSDRRSPTDQELNAAKMAAERYLPCCCHSSTPGGMLKTSG</sequence>
<evidence type="ECO:0000256" key="9">
    <source>
        <dbReference type="ARBA" id="ARBA00023231"/>
    </source>
</evidence>
<feature type="domain" description="Radical SAM core" evidence="11">
    <location>
        <begin position="28"/>
        <end position="267"/>
    </location>
</feature>
<dbReference type="PROSITE" id="PS01305">
    <property type="entry name" value="MOAA_NIFB_PQQE"/>
    <property type="match status" value="1"/>
</dbReference>
<evidence type="ECO:0000256" key="2">
    <source>
        <dbReference type="ARBA" id="ARBA00005155"/>
    </source>
</evidence>
<gene>
    <name evidence="12" type="ORF">AXX12_15355</name>
</gene>
<keyword evidence="8" id="KW-0411">Iron-sulfur</keyword>
<evidence type="ECO:0000256" key="6">
    <source>
        <dbReference type="ARBA" id="ARBA00022723"/>
    </source>
</evidence>
<evidence type="ECO:0000313" key="12">
    <source>
        <dbReference type="EMBL" id="KYZ74955.1"/>
    </source>
</evidence>
<dbReference type="STRING" id="1794912.AXX12_15355"/>
<dbReference type="PROSITE" id="PS51918">
    <property type="entry name" value="RADICAL_SAM"/>
    <property type="match status" value="1"/>
</dbReference>
<evidence type="ECO:0000256" key="4">
    <source>
        <dbReference type="ARBA" id="ARBA00022485"/>
    </source>
</evidence>
<dbReference type="GO" id="GO:0051539">
    <property type="term" value="F:4 iron, 4 sulfur cluster binding"/>
    <property type="evidence" value="ECO:0007669"/>
    <property type="project" value="UniProtKB-KW"/>
</dbReference>
<dbReference type="SFLD" id="SFLDG01067">
    <property type="entry name" value="SPASM/twitch_domain_containing"/>
    <property type="match status" value="1"/>
</dbReference>
<dbReference type="GO" id="GO:0016829">
    <property type="term" value="F:lyase activity"/>
    <property type="evidence" value="ECO:0007669"/>
    <property type="project" value="UniProtKB-KW"/>
</dbReference>
<dbReference type="UniPathway" id="UPA00782"/>
<evidence type="ECO:0000256" key="1">
    <source>
        <dbReference type="ARBA" id="ARBA00001966"/>
    </source>
</evidence>
<comment type="similarity">
    <text evidence="3">Belongs to the radical SAM superfamily. NifB family.</text>
</comment>
<dbReference type="GO" id="GO:0046872">
    <property type="term" value="F:metal ion binding"/>
    <property type="evidence" value="ECO:0007669"/>
    <property type="project" value="UniProtKB-KW"/>
</dbReference>
<evidence type="ECO:0000256" key="8">
    <source>
        <dbReference type="ARBA" id="ARBA00023014"/>
    </source>
</evidence>
<dbReference type="Pfam" id="PF04055">
    <property type="entry name" value="Radical_SAM"/>
    <property type="match status" value="1"/>
</dbReference>
<keyword evidence="10" id="KW-0456">Lyase</keyword>
<dbReference type="Proteomes" id="UP000076268">
    <property type="component" value="Unassembled WGS sequence"/>
</dbReference>
<dbReference type="RefSeq" id="WP_066245463.1">
    <property type="nucleotide sequence ID" value="NZ_LSGP01000026.1"/>
</dbReference>
<proteinExistence type="inferred from homology"/>
<dbReference type="InterPro" id="IPR013785">
    <property type="entry name" value="Aldolase_TIM"/>
</dbReference>
<dbReference type="EMBL" id="LSGP01000026">
    <property type="protein sequence ID" value="KYZ74955.1"/>
    <property type="molecule type" value="Genomic_DNA"/>
</dbReference>
<comment type="cofactor">
    <cofactor evidence="1">
        <name>[4Fe-4S] cluster</name>
        <dbReference type="ChEBI" id="CHEBI:49883"/>
    </cofactor>
</comment>
<dbReference type="InterPro" id="IPR058240">
    <property type="entry name" value="rSAM_sf"/>
</dbReference>
<comment type="caution">
    <text evidence="12">The sequence shown here is derived from an EMBL/GenBank/DDBJ whole genome shotgun (WGS) entry which is preliminary data.</text>
</comment>
<accession>A0A154BM13</accession>
<dbReference type="CDD" id="cd01335">
    <property type="entry name" value="Radical_SAM"/>
    <property type="match status" value="1"/>
</dbReference>
<evidence type="ECO:0000256" key="10">
    <source>
        <dbReference type="ARBA" id="ARBA00023239"/>
    </source>
</evidence>
<keyword evidence="7" id="KW-0408">Iron</keyword>